<dbReference type="EMBL" id="CASHTH010004051">
    <property type="protein sequence ID" value="CAI8052899.1"/>
    <property type="molecule type" value="Genomic_DNA"/>
</dbReference>
<proteinExistence type="inferred from homology"/>
<dbReference type="GO" id="GO:0007004">
    <property type="term" value="P:telomere maintenance via telomerase"/>
    <property type="evidence" value="ECO:0007669"/>
    <property type="project" value="TreeGrafter"/>
</dbReference>
<dbReference type="CDD" id="cd01648">
    <property type="entry name" value="TERT"/>
    <property type="match status" value="1"/>
</dbReference>
<keyword evidence="1" id="KW-0158">Chromosome</keyword>
<keyword evidence="1" id="KW-0779">Telomere</keyword>
<dbReference type="PANTHER" id="PTHR12066:SF0">
    <property type="entry name" value="TELOMERASE REVERSE TRANSCRIPTASE"/>
    <property type="match status" value="1"/>
</dbReference>
<dbReference type="Pfam" id="PF21399">
    <property type="entry name" value="TERT_C"/>
    <property type="match status" value="1"/>
</dbReference>
<dbReference type="GO" id="GO:0003720">
    <property type="term" value="F:telomerase activity"/>
    <property type="evidence" value="ECO:0007669"/>
    <property type="project" value="InterPro"/>
</dbReference>
<dbReference type="InterPro" id="IPR000477">
    <property type="entry name" value="RT_dom"/>
</dbReference>
<dbReference type="InterPro" id="IPR043502">
    <property type="entry name" value="DNA/RNA_pol_sf"/>
</dbReference>
<dbReference type="GO" id="GO:0070034">
    <property type="term" value="F:telomerase RNA binding"/>
    <property type="evidence" value="ECO:0007669"/>
    <property type="project" value="TreeGrafter"/>
</dbReference>
<dbReference type="AlphaFoldDB" id="A0AA35XCZ6"/>
<dbReference type="PROSITE" id="PS50878">
    <property type="entry name" value="RT_POL"/>
    <property type="match status" value="1"/>
</dbReference>
<dbReference type="PANTHER" id="PTHR12066">
    <property type="entry name" value="TELOMERASE REVERSE TRANSCRIPTASE"/>
    <property type="match status" value="1"/>
</dbReference>
<feature type="domain" description="Reverse transcriptase" evidence="2">
    <location>
        <begin position="204"/>
        <end position="538"/>
    </location>
</feature>
<gene>
    <name evidence="3" type="ORF">GBAR_LOCUS28943</name>
</gene>
<dbReference type="Gene3D" id="1.10.357.90">
    <property type="match status" value="1"/>
</dbReference>
<keyword evidence="1 3" id="KW-0695">RNA-directed DNA polymerase</keyword>
<dbReference type="InterPro" id="IPR049139">
    <property type="entry name" value="TERT_C"/>
</dbReference>
<dbReference type="SUPFAM" id="SSF56672">
    <property type="entry name" value="DNA/RNA polymerases"/>
    <property type="match status" value="1"/>
</dbReference>
<comment type="subcellular location">
    <subcellularLocation>
        <location evidence="1">Nucleus</location>
    </subcellularLocation>
    <subcellularLocation>
        <location evidence="1">Chromosome</location>
        <location evidence="1">Telomere</location>
    </subcellularLocation>
</comment>
<name>A0AA35XCZ6_GEOBA</name>
<dbReference type="GO" id="GO:0000781">
    <property type="term" value="C:chromosome, telomeric region"/>
    <property type="evidence" value="ECO:0007669"/>
    <property type="project" value="UniProtKB-SubCell"/>
</dbReference>
<dbReference type="InterPro" id="IPR003545">
    <property type="entry name" value="Telomerase_RT"/>
</dbReference>
<evidence type="ECO:0000313" key="4">
    <source>
        <dbReference type="Proteomes" id="UP001174909"/>
    </source>
</evidence>
<keyword evidence="1" id="KW-0808">Transferase</keyword>
<evidence type="ECO:0000313" key="3">
    <source>
        <dbReference type="EMBL" id="CAI8052899.1"/>
    </source>
</evidence>
<dbReference type="GO" id="GO:0000333">
    <property type="term" value="C:telomerase catalytic core complex"/>
    <property type="evidence" value="ECO:0007669"/>
    <property type="project" value="TreeGrafter"/>
</dbReference>
<reference evidence="3" key="1">
    <citation type="submission" date="2023-03" db="EMBL/GenBank/DDBJ databases">
        <authorList>
            <person name="Steffen K."/>
            <person name="Cardenas P."/>
        </authorList>
    </citation>
    <scope>NUCLEOTIDE SEQUENCE</scope>
</reference>
<keyword evidence="1" id="KW-0539">Nucleus</keyword>
<organism evidence="3 4">
    <name type="scientific">Geodia barretti</name>
    <name type="common">Barrett's horny sponge</name>
    <dbReference type="NCBI Taxonomy" id="519541"/>
    <lineage>
        <taxon>Eukaryota</taxon>
        <taxon>Metazoa</taxon>
        <taxon>Porifera</taxon>
        <taxon>Demospongiae</taxon>
        <taxon>Heteroscleromorpha</taxon>
        <taxon>Tetractinellida</taxon>
        <taxon>Astrophorina</taxon>
        <taxon>Geodiidae</taxon>
        <taxon>Geodia</taxon>
    </lineage>
</organism>
<dbReference type="GO" id="GO:0046872">
    <property type="term" value="F:metal ion binding"/>
    <property type="evidence" value="ECO:0007669"/>
    <property type="project" value="UniProtKB-KW"/>
</dbReference>
<keyword evidence="1" id="KW-0479">Metal-binding</keyword>
<protein>
    <recommendedName>
        <fullName evidence="1">Telomerase reverse transcriptase</fullName>
        <ecNumber evidence="1">2.7.7.49</ecNumber>
    </recommendedName>
    <alternativeName>
        <fullName evidence="1">Telomerase catalytic subunit</fullName>
    </alternativeName>
</protein>
<dbReference type="Pfam" id="PF00078">
    <property type="entry name" value="RVT_1"/>
    <property type="match status" value="1"/>
</dbReference>
<keyword evidence="4" id="KW-1185">Reference proteome</keyword>
<keyword evidence="1" id="KW-0460">Magnesium</keyword>
<dbReference type="Proteomes" id="UP001174909">
    <property type="component" value="Unassembled WGS sequence"/>
</dbReference>
<dbReference type="EC" id="2.7.7.49" evidence="1"/>
<comment type="function">
    <text evidence="1">Telomerase is a ribonucleoprotein enzyme essential for the replication of chromosome termini in most eukaryotes. It elongates telomeres. It is a reverse transcriptase that adds simple sequence repeats to chromosome ends by copying a template sequence within the RNA component of the enzyme.</text>
</comment>
<keyword evidence="1" id="KW-0548">Nucleotidyltransferase</keyword>
<dbReference type="PRINTS" id="PR01365">
    <property type="entry name" value="TELOMERASERT"/>
</dbReference>
<evidence type="ECO:0000256" key="1">
    <source>
        <dbReference type="RuleBase" id="RU365061"/>
    </source>
</evidence>
<sequence>MQQESLHSIVAAIDKQGWSRCASYTTELSLLHSRIGDKALKFILSKASLFIALGSGRNYVQITGNHSGMSNGTSDVTPLPVTGGPVLHYPPTSKWPVVQSAVHSGSRHIRGRSLRNMNRRRRRLYQKRKRVAARLRRRCSGRNTSSPAERWQLRHLRKIWSTAHKKKDIMYCSSSQEYLRKSHNLKTFKASRRGAVKLVKHVFIDKWMSRESQKQSKTRISRLPRRYQSVVPYFQLLLSNFKKKGRKLPCILDSYLPLANQDPEDDMYNKLCNPTKVSQFLICTLNILIPQQLWGSLTKRRCFFTHILTSLVPMCTPDKTPFYAVHLDVTNSFDSLAPRLVYTIIQKKIVCQKSYLLRRYATVMISNQTIKRSFMKVATTRELCEPFLEFAKSLNVRNCILVDMVSYPVMDRLKILSQLKSHLFHNIVKFRGQFFRQQKGVPQGSCISSILCSFYYDEMVRDYLPRINPETELLIHYVDDFFLMTHDPEKAKTFLERITEYNCFANAAKTNTNFKLNEDGSLTLDEHKDWMAWCGVLINTTNLEVRSNYTRYASKIVMPCSVACPQGWNIFEQCYVNRHCVPCKCDIFCELRDKRSPEHHYPPETIAQPPPADEKSLVLKCQPLFLDCQVQSEKTVLCNVYQVFLLLAVKTHTALRTLQLRGLRLRKYTKFLHCLILQSARYFHSRARAKCREVRTTNVWRTELKEILSTESVKGCFHILHSPT</sequence>
<comment type="caution">
    <text evidence="3">The sequence shown here is derived from an EMBL/GenBank/DDBJ whole genome shotgun (WGS) entry which is preliminary data.</text>
</comment>
<dbReference type="Gene3D" id="3.30.70.2630">
    <property type="match status" value="1"/>
</dbReference>
<accession>A0AA35XCZ6</accession>
<dbReference type="GO" id="GO:0042162">
    <property type="term" value="F:telomeric DNA binding"/>
    <property type="evidence" value="ECO:0007669"/>
    <property type="project" value="TreeGrafter"/>
</dbReference>
<comment type="catalytic activity">
    <reaction evidence="1">
        <text>DNA(n) + a 2'-deoxyribonucleoside 5'-triphosphate = DNA(n+1) + diphosphate</text>
        <dbReference type="Rhea" id="RHEA:22508"/>
        <dbReference type="Rhea" id="RHEA-COMP:17339"/>
        <dbReference type="Rhea" id="RHEA-COMP:17340"/>
        <dbReference type="ChEBI" id="CHEBI:33019"/>
        <dbReference type="ChEBI" id="CHEBI:61560"/>
        <dbReference type="ChEBI" id="CHEBI:173112"/>
        <dbReference type="EC" id="2.7.7.49"/>
    </reaction>
</comment>
<dbReference type="Gene3D" id="1.10.132.70">
    <property type="match status" value="1"/>
</dbReference>
<comment type="similarity">
    <text evidence="1">Belongs to the reverse transcriptase family. Telomerase subfamily.</text>
</comment>
<evidence type="ECO:0000259" key="2">
    <source>
        <dbReference type="PROSITE" id="PS50878"/>
    </source>
</evidence>